<comment type="caution">
    <text evidence="1">The sequence shown here is derived from an EMBL/GenBank/DDBJ whole genome shotgun (WGS) entry which is preliminary data.</text>
</comment>
<dbReference type="Proteomes" id="UP000199242">
    <property type="component" value="Unassembled WGS sequence"/>
</dbReference>
<reference evidence="1 2" key="1">
    <citation type="submission" date="2016-10" db="EMBL/GenBank/DDBJ databases">
        <authorList>
            <person name="Varghese N."/>
            <person name="Submissions S."/>
        </authorList>
    </citation>
    <scope>NUCLEOTIDE SEQUENCE [LARGE SCALE GENOMIC DNA]</scope>
    <source>
        <strain evidence="1 2">CGMCC 1.10941</strain>
    </source>
</reference>
<gene>
    <name evidence="1" type="ORF">SAMN05216273_104108</name>
</gene>
<accession>A0ABY0QRU6</accession>
<keyword evidence="2" id="KW-1185">Reference proteome</keyword>
<name>A0ABY0QRU6_9FLAO</name>
<protein>
    <recommendedName>
        <fullName evidence="3">Glyoxalase</fullName>
    </recommendedName>
</protein>
<sequence>MASKIELRENLNIEISESVTAEELFQNTVLRPVIKLQNDVFMTHFFHYLNNMKIDWESFSSEKRNTFIENSFHKDNILKNTYIGMVIGMMDAEELQIYYKENKMFNKRIINMITERLKSQIVK</sequence>
<organism evidence="1 2">
    <name type="scientific">Chryseobacterium taihuense</name>
    <dbReference type="NCBI Taxonomy" id="1141221"/>
    <lineage>
        <taxon>Bacteria</taxon>
        <taxon>Pseudomonadati</taxon>
        <taxon>Bacteroidota</taxon>
        <taxon>Flavobacteriia</taxon>
        <taxon>Flavobacteriales</taxon>
        <taxon>Weeksellaceae</taxon>
        <taxon>Chryseobacterium group</taxon>
        <taxon>Chryseobacterium</taxon>
    </lineage>
</organism>
<evidence type="ECO:0000313" key="1">
    <source>
        <dbReference type="EMBL" id="SDL66850.1"/>
    </source>
</evidence>
<dbReference type="EMBL" id="FNHD01000004">
    <property type="protein sequence ID" value="SDL66850.1"/>
    <property type="molecule type" value="Genomic_DNA"/>
</dbReference>
<dbReference type="RefSeq" id="WP_089742472.1">
    <property type="nucleotide sequence ID" value="NZ_FNHD01000004.1"/>
</dbReference>
<evidence type="ECO:0008006" key="3">
    <source>
        <dbReference type="Google" id="ProtNLM"/>
    </source>
</evidence>
<proteinExistence type="predicted"/>
<evidence type="ECO:0000313" key="2">
    <source>
        <dbReference type="Proteomes" id="UP000199242"/>
    </source>
</evidence>